<dbReference type="GO" id="GO:0032259">
    <property type="term" value="P:methylation"/>
    <property type="evidence" value="ECO:0007669"/>
    <property type="project" value="UniProtKB-KW"/>
</dbReference>
<dbReference type="InterPro" id="IPR029063">
    <property type="entry name" value="SAM-dependent_MTases_sf"/>
</dbReference>
<sequence>MSALLAQTTEIEVDSTPFSDYETDGGSELSTQSLSSSIREHVYENGRRYHRKSAGQYFLPSDETEQDRLDLLHHLYTLVRGGALYMAPLREDPARVLDAGTGTGVWALDFGDIHPGSEVVGVDLAPIQPDWTFPNVKFECDDLEKDWTWKLNHFNYIHSRALATAIKDWSRYFTQCFRHTAPGGYIEIVEYALDRLWSDDDTLKDSALEKFMAKFSEGLSKSGINVHVDGEYIKKGLEEAGFTDVQVHPARIPCGAWPKEPNAKRVGATQHLNLQTGLEAHGLNIFTQVLEMTVEEANELIAAALKDVERRKVHSYTIVWNVVARKPE</sequence>
<dbReference type="CDD" id="cd02440">
    <property type="entry name" value="AdoMet_MTases"/>
    <property type="match status" value="1"/>
</dbReference>
<dbReference type="OrthoDB" id="2013972at2759"/>
<proteinExistence type="predicted"/>
<dbReference type="GO" id="GO:0008168">
    <property type="term" value="F:methyltransferase activity"/>
    <property type="evidence" value="ECO:0007669"/>
    <property type="project" value="UniProtKB-KW"/>
</dbReference>
<dbReference type="Proteomes" id="UP000298138">
    <property type="component" value="Unassembled WGS sequence"/>
</dbReference>
<keyword evidence="2" id="KW-0808">Transferase</keyword>
<reference evidence="2 3" key="1">
    <citation type="submission" date="2019-04" db="EMBL/GenBank/DDBJ databases">
        <title>Comparative genomics and transcriptomics to analyze fruiting body development in filamentous ascomycetes.</title>
        <authorList>
            <consortium name="DOE Joint Genome Institute"/>
            <person name="Lutkenhaus R."/>
            <person name="Traeger S."/>
            <person name="Breuer J."/>
            <person name="Kuo A."/>
            <person name="Lipzen A."/>
            <person name="Pangilinan J."/>
            <person name="Dilworth D."/>
            <person name="Sandor L."/>
            <person name="Poggeler S."/>
            <person name="Barry K."/>
            <person name="Grigoriev I.V."/>
            <person name="Nowrousian M."/>
        </authorList>
    </citation>
    <scope>NUCLEOTIDE SEQUENCE [LARGE SCALE GENOMIC DNA]</scope>
    <source>
        <strain evidence="2 3">CBS 389.68</strain>
    </source>
</reference>
<dbReference type="Gene3D" id="3.40.50.150">
    <property type="entry name" value="Vaccinia Virus protein VP39"/>
    <property type="match status" value="1"/>
</dbReference>
<feature type="compositionally biased region" description="Low complexity" evidence="1">
    <location>
        <begin position="27"/>
        <end position="36"/>
    </location>
</feature>
<dbReference type="InParanoid" id="A0A4S2MQK2"/>
<keyword evidence="3" id="KW-1185">Reference proteome</keyword>
<dbReference type="EMBL" id="ML220131">
    <property type="protein sequence ID" value="TGZ79511.1"/>
    <property type="molecule type" value="Genomic_DNA"/>
</dbReference>
<dbReference type="AlphaFoldDB" id="A0A4S2MQK2"/>
<accession>A0A4S2MQK2</accession>
<dbReference type="SUPFAM" id="SSF53335">
    <property type="entry name" value="S-adenosyl-L-methionine-dependent methyltransferases"/>
    <property type="match status" value="1"/>
</dbReference>
<keyword evidence="2" id="KW-0489">Methyltransferase</keyword>
<dbReference type="PANTHER" id="PTHR43591">
    <property type="entry name" value="METHYLTRANSFERASE"/>
    <property type="match status" value="1"/>
</dbReference>
<dbReference type="STRING" id="341454.A0A4S2MQK2"/>
<organism evidence="2 3">
    <name type="scientific">Ascodesmis nigricans</name>
    <dbReference type="NCBI Taxonomy" id="341454"/>
    <lineage>
        <taxon>Eukaryota</taxon>
        <taxon>Fungi</taxon>
        <taxon>Dikarya</taxon>
        <taxon>Ascomycota</taxon>
        <taxon>Pezizomycotina</taxon>
        <taxon>Pezizomycetes</taxon>
        <taxon>Pezizales</taxon>
        <taxon>Ascodesmidaceae</taxon>
        <taxon>Ascodesmis</taxon>
    </lineage>
</organism>
<evidence type="ECO:0000313" key="3">
    <source>
        <dbReference type="Proteomes" id="UP000298138"/>
    </source>
</evidence>
<evidence type="ECO:0000313" key="2">
    <source>
        <dbReference type="EMBL" id="TGZ79511.1"/>
    </source>
</evidence>
<name>A0A4S2MQK2_9PEZI</name>
<dbReference type="Pfam" id="PF13489">
    <property type="entry name" value="Methyltransf_23"/>
    <property type="match status" value="1"/>
</dbReference>
<protein>
    <submittedName>
        <fullName evidence="2">S-adenosyl-L-methionine-dependent methyltransferase</fullName>
    </submittedName>
</protein>
<evidence type="ECO:0000256" key="1">
    <source>
        <dbReference type="SAM" id="MobiDB-lite"/>
    </source>
</evidence>
<gene>
    <name evidence="2" type="ORF">EX30DRAFT_342379</name>
</gene>
<dbReference type="PANTHER" id="PTHR43591:SF24">
    <property type="entry name" value="2-METHOXY-6-POLYPRENYL-1,4-BENZOQUINOL METHYLASE, MITOCHONDRIAL"/>
    <property type="match status" value="1"/>
</dbReference>
<feature type="region of interest" description="Disordered" evidence="1">
    <location>
        <begin position="15"/>
        <end position="36"/>
    </location>
</feature>